<feature type="compositionally biased region" description="Polar residues" evidence="1">
    <location>
        <begin position="209"/>
        <end position="226"/>
    </location>
</feature>
<feature type="region of interest" description="Disordered" evidence="1">
    <location>
        <begin position="588"/>
        <end position="614"/>
    </location>
</feature>
<feature type="compositionally biased region" description="Basic and acidic residues" evidence="1">
    <location>
        <begin position="389"/>
        <end position="399"/>
    </location>
</feature>
<comment type="caution">
    <text evidence="2">The sequence shown here is derived from an EMBL/GenBank/DDBJ whole genome shotgun (WGS) entry which is preliminary data.</text>
</comment>
<feature type="compositionally biased region" description="Low complexity" evidence="1">
    <location>
        <begin position="1023"/>
        <end position="1041"/>
    </location>
</feature>
<feature type="region of interest" description="Disordered" evidence="1">
    <location>
        <begin position="997"/>
        <end position="1083"/>
    </location>
</feature>
<feature type="region of interest" description="Disordered" evidence="1">
    <location>
        <begin position="88"/>
        <end position="226"/>
    </location>
</feature>
<evidence type="ECO:0000313" key="3">
    <source>
        <dbReference type="Proteomes" id="UP001303222"/>
    </source>
</evidence>
<feature type="compositionally biased region" description="Basic and acidic residues" evidence="1">
    <location>
        <begin position="171"/>
        <end position="190"/>
    </location>
</feature>
<feature type="compositionally biased region" description="Basic and acidic residues" evidence="1">
    <location>
        <begin position="365"/>
        <end position="375"/>
    </location>
</feature>
<feature type="compositionally biased region" description="Low complexity" evidence="1">
    <location>
        <begin position="1109"/>
        <end position="1123"/>
    </location>
</feature>
<evidence type="ECO:0000256" key="1">
    <source>
        <dbReference type="SAM" id="MobiDB-lite"/>
    </source>
</evidence>
<feature type="region of interest" description="Disordered" evidence="1">
    <location>
        <begin position="1"/>
        <end position="67"/>
    </location>
</feature>
<feature type="region of interest" description="Disordered" evidence="1">
    <location>
        <begin position="1095"/>
        <end position="1139"/>
    </location>
</feature>
<reference evidence="2" key="2">
    <citation type="submission" date="2023-06" db="EMBL/GenBank/DDBJ databases">
        <authorList>
            <consortium name="Lawrence Berkeley National Laboratory"/>
            <person name="Mondo S.J."/>
            <person name="Hensen N."/>
            <person name="Bonometti L."/>
            <person name="Westerberg I."/>
            <person name="Brannstrom I.O."/>
            <person name="Guillou S."/>
            <person name="Cros-Aarteil S."/>
            <person name="Calhoun S."/>
            <person name="Haridas S."/>
            <person name="Kuo A."/>
            <person name="Pangilinan J."/>
            <person name="Riley R."/>
            <person name="Labutti K."/>
            <person name="Andreopoulos B."/>
            <person name="Lipzen A."/>
            <person name="Chen C."/>
            <person name="Yanf M."/>
            <person name="Daum C."/>
            <person name="Ng V."/>
            <person name="Clum A."/>
            <person name="Steindorff A."/>
            <person name="Ohm R."/>
            <person name="Martin F."/>
            <person name="Silar P."/>
            <person name="Natvig D."/>
            <person name="Lalanne C."/>
            <person name="Gautier V."/>
            <person name="Ament-Velasquez S.L."/>
            <person name="Kruys A."/>
            <person name="Hutchinson M.I."/>
            <person name="Powell A.J."/>
            <person name="Barry K."/>
            <person name="Miller A.N."/>
            <person name="Grigoriev I.V."/>
            <person name="Debuchy R."/>
            <person name="Gladieux P."/>
            <person name="Thoren M.H."/>
            <person name="Johannesson H."/>
        </authorList>
    </citation>
    <scope>NUCLEOTIDE SEQUENCE</scope>
    <source>
        <strain evidence="2">CBS 626.80</strain>
    </source>
</reference>
<feature type="compositionally biased region" description="Polar residues" evidence="1">
    <location>
        <begin position="149"/>
        <end position="160"/>
    </location>
</feature>
<organism evidence="2 3">
    <name type="scientific">Pseudoneurospora amorphoporcata</name>
    <dbReference type="NCBI Taxonomy" id="241081"/>
    <lineage>
        <taxon>Eukaryota</taxon>
        <taxon>Fungi</taxon>
        <taxon>Dikarya</taxon>
        <taxon>Ascomycota</taxon>
        <taxon>Pezizomycotina</taxon>
        <taxon>Sordariomycetes</taxon>
        <taxon>Sordariomycetidae</taxon>
        <taxon>Sordariales</taxon>
        <taxon>Sordariaceae</taxon>
        <taxon>Pseudoneurospora</taxon>
    </lineage>
</organism>
<feature type="region of interest" description="Disordered" evidence="1">
    <location>
        <begin position="314"/>
        <end position="402"/>
    </location>
</feature>
<feature type="compositionally biased region" description="Polar residues" evidence="1">
    <location>
        <begin position="376"/>
        <end position="386"/>
    </location>
</feature>
<dbReference type="AlphaFoldDB" id="A0AAN6NR68"/>
<feature type="compositionally biased region" description="Polar residues" evidence="1">
    <location>
        <begin position="588"/>
        <end position="600"/>
    </location>
</feature>
<feature type="compositionally biased region" description="Polar residues" evidence="1">
    <location>
        <begin position="926"/>
        <end position="963"/>
    </location>
</feature>
<feature type="compositionally biased region" description="Low complexity" evidence="1">
    <location>
        <begin position="422"/>
        <end position="446"/>
    </location>
</feature>
<feature type="region of interest" description="Disordered" evidence="1">
    <location>
        <begin position="530"/>
        <end position="552"/>
    </location>
</feature>
<feature type="region of interest" description="Disordered" evidence="1">
    <location>
        <begin position="909"/>
        <end position="985"/>
    </location>
</feature>
<gene>
    <name evidence="2" type="ORF">QBC32DRAFT_243456</name>
</gene>
<reference evidence="2" key="1">
    <citation type="journal article" date="2023" name="Mol. Phylogenet. Evol.">
        <title>Genome-scale phylogeny and comparative genomics of the fungal order Sordariales.</title>
        <authorList>
            <person name="Hensen N."/>
            <person name="Bonometti L."/>
            <person name="Westerberg I."/>
            <person name="Brannstrom I.O."/>
            <person name="Guillou S."/>
            <person name="Cros-Aarteil S."/>
            <person name="Calhoun S."/>
            <person name="Haridas S."/>
            <person name="Kuo A."/>
            <person name="Mondo S."/>
            <person name="Pangilinan J."/>
            <person name="Riley R."/>
            <person name="LaButti K."/>
            <person name="Andreopoulos B."/>
            <person name="Lipzen A."/>
            <person name="Chen C."/>
            <person name="Yan M."/>
            <person name="Daum C."/>
            <person name="Ng V."/>
            <person name="Clum A."/>
            <person name="Steindorff A."/>
            <person name="Ohm R.A."/>
            <person name="Martin F."/>
            <person name="Silar P."/>
            <person name="Natvig D.O."/>
            <person name="Lalanne C."/>
            <person name="Gautier V."/>
            <person name="Ament-Velasquez S.L."/>
            <person name="Kruys A."/>
            <person name="Hutchinson M.I."/>
            <person name="Powell A.J."/>
            <person name="Barry K."/>
            <person name="Miller A.N."/>
            <person name="Grigoriev I.V."/>
            <person name="Debuchy R."/>
            <person name="Gladieux P."/>
            <person name="Hiltunen Thoren M."/>
            <person name="Johannesson H."/>
        </authorList>
    </citation>
    <scope>NUCLEOTIDE SEQUENCE</scope>
    <source>
        <strain evidence="2">CBS 626.80</strain>
    </source>
</reference>
<feature type="compositionally biased region" description="Low complexity" evidence="1">
    <location>
        <begin position="650"/>
        <end position="681"/>
    </location>
</feature>
<sequence length="1223" mass="132734">MAAELDQITDTRSLQGDGLTSLERMMELENKYQIDQSHHNDSLSPPTPSSPSFLDQQEPSTPIPARRLSAQQNYLMLKAVRRSLVLPPLSITIPPRLTEGKHEFIRERDYQAERQEESQLQPVAEPLHKQVKFLAPDEDEEEEEEAEMSDQSSICQSPSWENYGERKKKKKEDAERRKKEKDQAEKDAKAAKKRLAARLSKAPPPTLPRSPTQENPRITALTNPERSMSDTLLTNNHFLPSSHLVTAQNVDKSQSADDLERHSRPYHTLASAGRSNASVTQSERQDHLLPQHTVRYESFDQRPQPRQTQLESLGAINPLSGQVPSPRREAFPPSSSRTPMLRATRPAASHGRSNSLLQGASRLFKGREDEQRDNNADPQLQDSPQISEEDARGRPRDGYVRNNRVQSASRAMAGIADDQLPSSASFGPSSRSSSQTTQTRRSSLSQEARSAAMKLVGIRTCSAAKPDRPTDKKPAKETDYFNFMEHAYSAAVLSSMATAGKPKTPLDVPTPPRSQSSIGEASITLTTASSSFKGSSVAGSDAGSHAKKNRSLKDAARAALGMSTGHSATPDAVRSPVQAPPYLRFRSRMSSQPSAASTANAFPPIVQHTISGSPREIITRESETLTTHSSDTTQSNVVNTTEVALPQVNASEGSSSSSAIDEASPLPSPTTTPDTSRPQSSKGMPLVANDITSSPTYLEERQDDDRTLRQRSDDSASRASTTPRDGSEVRDSNTGLTVGEEWSKSDLLIDLDSNTQSSISAIANCEVKANHGVKRSTAGSGSLSPTDFIRPSSRGKDATQHQLNLEQEGEARPQLRLSKSLSDPDIRATSAPMVAHAVQPSTEHEIVVPPRSPKRTRTAGYLGGENRAHEQKLHQAFSWEKGDEESYQTVSMAEVAARQRTEVVMGTELRFDMAGEEPKSKRRQKLASSRMSPQTGDMRSQQPRLVSGERQQSGYRYPSSSEPSPMHDSFSAASSSSAAGGSSRPKFMTSVAGFASSSDLSDSLSRQAEEWPEMPSLPPQMVSQFPSSPSASQSPTPLASPLSPPPPSTTSFASKASRSASTPPVSILKQPRPSMPPMVPTSMPILSALPKHMLHQSNHSTPNLPSPPASSSSRPSTLALAAPHGGPSAEEKEAAARRAAAGGASSQPFAKILVQCCSCQFFLDMPSKVYECIAKPDAVIEDRALGVSGAIMTMVKCPWCSHKMSRECCRGYTAMVTLVERYH</sequence>
<feature type="compositionally biased region" description="Basic and acidic residues" evidence="1">
    <location>
        <begin position="698"/>
        <end position="716"/>
    </location>
</feature>
<feature type="compositionally biased region" description="Low complexity" evidence="1">
    <location>
        <begin position="971"/>
        <end position="983"/>
    </location>
</feature>
<dbReference type="Proteomes" id="UP001303222">
    <property type="component" value="Unassembled WGS sequence"/>
</dbReference>
<proteinExistence type="predicted"/>
<dbReference type="EMBL" id="MU859210">
    <property type="protein sequence ID" value="KAK3949528.1"/>
    <property type="molecule type" value="Genomic_DNA"/>
</dbReference>
<feature type="compositionally biased region" description="Low complexity" evidence="1">
    <location>
        <begin position="530"/>
        <end position="540"/>
    </location>
</feature>
<feature type="compositionally biased region" description="Basic and acidic residues" evidence="1">
    <location>
        <begin position="909"/>
        <end position="919"/>
    </location>
</feature>
<accession>A0AAN6NR68</accession>
<feature type="region of interest" description="Disordered" evidence="1">
    <location>
        <begin position="649"/>
        <end position="738"/>
    </location>
</feature>
<feature type="compositionally biased region" description="Basic and acidic residues" evidence="1">
    <location>
        <begin position="98"/>
        <end position="117"/>
    </location>
</feature>
<feature type="region of interest" description="Disordered" evidence="1">
    <location>
        <begin position="771"/>
        <end position="813"/>
    </location>
</feature>
<evidence type="ECO:0000313" key="2">
    <source>
        <dbReference type="EMBL" id="KAK3949528.1"/>
    </source>
</evidence>
<feature type="compositionally biased region" description="Acidic residues" evidence="1">
    <location>
        <begin position="136"/>
        <end position="148"/>
    </location>
</feature>
<feature type="region of interest" description="Disordered" evidence="1">
    <location>
        <begin position="414"/>
        <end position="451"/>
    </location>
</feature>
<name>A0AAN6NR68_9PEZI</name>
<protein>
    <submittedName>
        <fullName evidence="2">Uncharacterized protein</fullName>
    </submittedName>
</protein>
<feature type="compositionally biased region" description="Basic and acidic residues" evidence="1">
    <location>
        <begin position="24"/>
        <end position="41"/>
    </location>
</feature>
<keyword evidence="3" id="KW-1185">Reference proteome</keyword>